<reference evidence="2 3" key="1">
    <citation type="submission" date="2016-10" db="EMBL/GenBank/DDBJ databases">
        <title>Genome sequence of the ascomycete fungus Penicillium subrubescens.</title>
        <authorList>
            <person name="De Vries R.P."/>
            <person name="Peng M."/>
            <person name="Dilokpimol A."/>
            <person name="Hilden K."/>
            <person name="Makela M.R."/>
            <person name="Grigoriev I."/>
            <person name="Riley R."/>
            <person name="Granchi Z."/>
        </authorList>
    </citation>
    <scope>NUCLEOTIDE SEQUENCE [LARGE SCALE GENOMIC DNA]</scope>
    <source>
        <strain evidence="2 3">CBS 132785</strain>
    </source>
</reference>
<sequence>MRSNIRAKVAYAEEKAEQEAPNASKAHAKSSGSGNNQKGQGSLLRSCSDKKTVHRNGLSSLSLA</sequence>
<evidence type="ECO:0000256" key="1">
    <source>
        <dbReference type="SAM" id="MobiDB-lite"/>
    </source>
</evidence>
<feature type="compositionally biased region" description="Low complexity" evidence="1">
    <location>
        <begin position="23"/>
        <end position="42"/>
    </location>
</feature>
<feature type="region of interest" description="Disordered" evidence="1">
    <location>
        <begin position="1"/>
        <end position="64"/>
    </location>
</feature>
<dbReference type="AlphaFoldDB" id="A0A1Q5T0Z6"/>
<protein>
    <submittedName>
        <fullName evidence="2">Uncharacterized protein</fullName>
    </submittedName>
</protein>
<evidence type="ECO:0000313" key="3">
    <source>
        <dbReference type="Proteomes" id="UP000186955"/>
    </source>
</evidence>
<name>A0A1Q5T0Z6_9EURO</name>
<accession>A0A1Q5T0Z6</accession>
<proteinExistence type="predicted"/>
<evidence type="ECO:0000313" key="2">
    <source>
        <dbReference type="EMBL" id="OKO93951.1"/>
    </source>
</evidence>
<keyword evidence="3" id="KW-1185">Reference proteome</keyword>
<dbReference type="EMBL" id="MNBE01000723">
    <property type="protein sequence ID" value="OKO93951.1"/>
    <property type="molecule type" value="Genomic_DNA"/>
</dbReference>
<comment type="caution">
    <text evidence="2">The sequence shown here is derived from an EMBL/GenBank/DDBJ whole genome shotgun (WGS) entry which is preliminary data.</text>
</comment>
<organism evidence="2 3">
    <name type="scientific">Penicillium subrubescens</name>
    <dbReference type="NCBI Taxonomy" id="1316194"/>
    <lineage>
        <taxon>Eukaryota</taxon>
        <taxon>Fungi</taxon>
        <taxon>Dikarya</taxon>
        <taxon>Ascomycota</taxon>
        <taxon>Pezizomycotina</taxon>
        <taxon>Eurotiomycetes</taxon>
        <taxon>Eurotiomycetidae</taxon>
        <taxon>Eurotiales</taxon>
        <taxon>Aspergillaceae</taxon>
        <taxon>Penicillium</taxon>
    </lineage>
</organism>
<dbReference type="Proteomes" id="UP000186955">
    <property type="component" value="Unassembled WGS sequence"/>
</dbReference>
<gene>
    <name evidence="2" type="ORF">PENSUB_12230</name>
</gene>